<organism evidence="4 5">
    <name type="scientific">Hylemonella gracilis</name>
    <dbReference type="NCBI Taxonomy" id="80880"/>
    <lineage>
        <taxon>Bacteria</taxon>
        <taxon>Pseudomonadati</taxon>
        <taxon>Pseudomonadota</taxon>
        <taxon>Betaproteobacteria</taxon>
        <taxon>Burkholderiales</taxon>
        <taxon>Comamonadaceae</taxon>
        <taxon>Hylemonella</taxon>
    </lineage>
</organism>
<dbReference type="InterPro" id="IPR003140">
    <property type="entry name" value="PLipase/COase/thioEstase"/>
</dbReference>
<evidence type="ECO:0000313" key="4">
    <source>
        <dbReference type="EMBL" id="QBK03381.1"/>
    </source>
</evidence>
<protein>
    <submittedName>
        <fullName evidence="4">Esterase</fullName>
    </submittedName>
</protein>
<name>A0A4P6UJA2_9BURK</name>
<dbReference type="Pfam" id="PF02230">
    <property type="entry name" value="Abhydrolase_2"/>
    <property type="match status" value="1"/>
</dbReference>
<evidence type="ECO:0000259" key="3">
    <source>
        <dbReference type="Pfam" id="PF02230"/>
    </source>
</evidence>
<dbReference type="InterPro" id="IPR050565">
    <property type="entry name" value="LYPA1-2/EST-like"/>
</dbReference>
<dbReference type="OrthoDB" id="9801763at2"/>
<dbReference type="Gene3D" id="3.40.50.1820">
    <property type="entry name" value="alpha/beta hydrolase"/>
    <property type="match status" value="1"/>
</dbReference>
<dbReference type="SUPFAM" id="SSF53474">
    <property type="entry name" value="alpha/beta-Hydrolases"/>
    <property type="match status" value="1"/>
</dbReference>
<evidence type="ECO:0000256" key="1">
    <source>
        <dbReference type="ARBA" id="ARBA00006499"/>
    </source>
</evidence>
<dbReference type="PANTHER" id="PTHR10655">
    <property type="entry name" value="LYSOPHOSPHOLIPASE-RELATED"/>
    <property type="match status" value="1"/>
</dbReference>
<proteinExistence type="inferred from homology"/>
<dbReference type="RefSeq" id="WP_131276716.1">
    <property type="nucleotide sequence ID" value="NZ_CP031395.1"/>
</dbReference>
<sequence>MTEALILQDPAQGGGTKAAQLILLLHGVGSNAQSMVGLGQAYARSFPNAMVVALNAPEPFMPGTQVQLAGHQWFSIHGVTEDNRPARVTQALPAFEALVRHWQQRSGVDAAGTALVGFSQGAIMALAAAMQPEPVAARTIAIAGRFAALPEAPPHESCTIHLLHGKSDAVMPYRHAIEGALRLKEFGADFTADVLPFIGHELHPDLIELAVEKLAQHIPARLWLKPGEGDDVGEGQKSE</sequence>
<dbReference type="InterPro" id="IPR029058">
    <property type="entry name" value="AB_hydrolase_fold"/>
</dbReference>
<evidence type="ECO:0000313" key="5">
    <source>
        <dbReference type="Proteomes" id="UP000292939"/>
    </source>
</evidence>
<dbReference type="GO" id="GO:0016787">
    <property type="term" value="F:hydrolase activity"/>
    <property type="evidence" value="ECO:0007669"/>
    <property type="project" value="UniProtKB-KW"/>
</dbReference>
<dbReference type="KEGG" id="hgr:DW355_00095"/>
<feature type="domain" description="Phospholipase/carboxylesterase/thioesterase" evidence="3">
    <location>
        <begin position="15"/>
        <end position="217"/>
    </location>
</feature>
<dbReference type="NCBIfam" id="NF008525">
    <property type="entry name" value="PRK11460.1"/>
    <property type="match status" value="1"/>
</dbReference>
<evidence type="ECO:0000256" key="2">
    <source>
        <dbReference type="ARBA" id="ARBA00022801"/>
    </source>
</evidence>
<accession>A0A4P6UJA2</accession>
<dbReference type="EMBL" id="CP031395">
    <property type="protein sequence ID" value="QBK03381.1"/>
    <property type="molecule type" value="Genomic_DNA"/>
</dbReference>
<dbReference type="Proteomes" id="UP000292939">
    <property type="component" value="Chromosome"/>
</dbReference>
<reference evidence="4 5" key="1">
    <citation type="submission" date="2018-07" db="EMBL/GenBank/DDBJ databases">
        <title>Exploring interactions and the metabolic potential of the ultra-small soil bacteria Hylemonella gracilis.</title>
        <authorList>
            <person name="Tyc O."/>
            <person name="Kulkarni P."/>
            <person name="Gawehns F."/>
            <person name="Hundscheid M."/>
            <person name="Zweers H."/>
            <person name="Garbeva P."/>
        </authorList>
    </citation>
    <scope>NUCLEOTIDE SEQUENCE [LARGE SCALE GENOMIC DNA]</scope>
    <source>
        <strain evidence="4 5">NS1</strain>
    </source>
</reference>
<dbReference type="AlphaFoldDB" id="A0A4P6UJA2"/>
<dbReference type="PANTHER" id="PTHR10655:SF17">
    <property type="entry name" value="LYSOPHOSPHOLIPASE-LIKE PROTEIN 1"/>
    <property type="match status" value="1"/>
</dbReference>
<keyword evidence="2" id="KW-0378">Hydrolase</keyword>
<gene>
    <name evidence="4" type="ORF">DW355_00095</name>
</gene>
<comment type="similarity">
    <text evidence="1">Belongs to the AB hydrolase superfamily. AB hydrolase 2 family.</text>
</comment>